<name>A0A6M8BJ67_9CYAN</name>
<dbReference type="GO" id="GO:0016020">
    <property type="term" value="C:membrane"/>
    <property type="evidence" value="ECO:0007669"/>
    <property type="project" value="TreeGrafter"/>
</dbReference>
<dbReference type="RefSeq" id="WP_172358982.1">
    <property type="nucleotide sequence ID" value="NZ_CP053661.1"/>
</dbReference>
<accession>A0A6M8BJ67</accession>
<dbReference type="InterPro" id="IPR029058">
    <property type="entry name" value="AB_hydrolase_fold"/>
</dbReference>
<protein>
    <submittedName>
        <fullName evidence="4">Alpha/beta hydrolase</fullName>
    </submittedName>
</protein>
<sequence>MNVVDVLGTPHAYERTAPTQTPITLVFIHGWLLSRAYWQPVIQQLAPNYTCLSYDLRGFGDSQPGRAMSSRKASANTSSWSAQTSASRESTNQLPSSAGGGFVPATAALPTRAIAPQPRPGYTPSDYARDLEQLLETLDISNVWLVGHSLGGSIALWAADRMPDRVKGVVCVNSGGGIYLKEEFERFRAAGQQLVKLRPRWLCHLPMVDLMMTYMNVAHPIDRAWGRQRLMDWVSADPAAAVGALLDSTTEAEVHRLPQVVSRLSQPVYFIAGQNDTVMEPQYVLHLASFHRLFQQCGQNVVQLPDCGHLAMIEQTDLVVEHLQAILARHVADQSLQTIAD</sequence>
<dbReference type="GO" id="GO:0016787">
    <property type="term" value="F:hydrolase activity"/>
    <property type="evidence" value="ECO:0007669"/>
    <property type="project" value="UniProtKB-KW"/>
</dbReference>
<keyword evidence="1 4" id="KW-0378">Hydrolase</keyword>
<organism evidence="4 5">
    <name type="scientific">Thermoleptolyngbya sichuanensis A183</name>
    <dbReference type="NCBI Taxonomy" id="2737172"/>
    <lineage>
        <taxon>Bacteria</taxon>
        <taxon>Bacillati</taxon>
        <taxon>Cyanobacteriota</taxon>
        <taxon>Cyanophyceae</taxon>
        <taxon>Oculatellales</taxon>
        <taxon>Oculatellaceae</taxon>
        <taxon>Thermoleptolyngbya</taxon>
        <taxon>Thermoleptolyngbya sichuanensis</taxon>
    </lineage>
</organism>
<dbReference type="Proteomes" id="UP000505210">
    <property type="component" value="Chromosome"/>
</dbReference>
<dbReference type="InterPro" id="IPR000073">
    <property type="entry name" value="AB_hydrolase_1"/>
</dbReference>
<proteinExistence type="predicted"/>
<feature type="region of interest" description="Disordered" evidence="2">
    <location>
        <begin position="65"/>
        <end position="98"/>
    </location>
</feature>
<evidence type="ECO:0000259" key="3">
    <source>
        <dbReference type="Pfam" id="PF00561"/>
    </source>
</evidence>
<reference evidence="4 5" key="1">
    <citation type="submission" date="2020-05" db="EMBL/GenBank/DDBJ databases">
        <title>Complete genome sequence of of a novel Thermoleptolyngbya strain isolated from hot springs of Ganzi, Sichuan China.</title>
        <authorList>
            <person name="Tang J."/>
            <person name="Daroch M."/>
            <person name="Li L."/>
            <person name="Waleron K."/>
            <person name="Waleron M."/>
            <person name="Waleron M."/>
        </authorList>
    </citation>
    <scope>NUCLEOTIDE SEQUENCE [LARGE SCALE GENOMIC DNA]</scope>
    <source>
        <strain evidence="4 5">PKUAC-SCTA183</strain>
    </source>
</reference>
<dbReference type="InterPro" id="IPR050266">
    <property type="entry name" value="AB_hydrolase_sf"/>
</dbReference>
<dbReference type="KEGG" id="theu:HPC62_15155"/>
<dbReference type="Gene3D" id="3.40.50.1820">
    <property type="entry name" value="alpha/beta hydrolase"/>
    <property type="match status" value="1"/>
</dbReference>
<dbReference type="EMBL" id="CP053661">
    <property type="protein sequence ID" value="QKD84987.1"/>
    <property type="molecule type" value="Genomic_DNA"/>
</dbReference>
<keyword evidence="5" id="KW-1185">Reference proteome</keyword>
<dbReference type="Pfam" id="PF00561">
    <property type="entry name" value="Abhydrolase_1"/>
    <property type="match status" value="1"/>
</dbReference>
<evidence type="ECO:0000313" key="4">
    <source>
        <dbReference type="EMBL" id="QKD84987.1"/>
    </source>
</evidence>
<evidence type="ECO:0000313" key="5">
    <source>
        <dbReference type="Proteomes" id="UP000505210"/>
    </source>
</evidence>
<dbReference type="PANTHER" id="PTHR43798:SF31">
    <property type="entry name" value="AB HYDROLASE SUPERFAMILY PROTEIN YCLE"/>
    <property type="match status" value="1"/>
</dbReference>
<feature type="compositionally biased region" description="Polar residues" evidence="2">
    <location>
        <begin position="71"/>
        <end position="96"/>
    </location>
</feature>
<evidence type="ECO:0000256" key="1">
    <source>
        <dbReference type="ARBA" id="ARBA00022801"/>
    </source>
</evidence>
<feature type="domain" description="AB hydrolase-1" evidence="3">
    <location>
        <begin position="24"/>
        <end position="183"/>
    </location>
</feature>
<dbReference type="SUPFAM" id="SSF53474">
    <property type="entry name" value="alpha/beta-Hydrolases"/>
    <property type="match status" value="1"/>
</dbReference>
<dbReference type="AlphaFoldDB" id="A0A6M8BJ67"/>
<evidence type="ECO:0000256" key="2">
    <source>
        <dbReference type="SAM" id="MobiDB-lite"/>
    </source>
</evidence>
<gene>
    <name evidence="4" type="ORF">HPC62_15155</name>
</gene>
<dbReference type="PANTHER" id="PTHR43798">
    <property type="entry name" value="MONOACYLGLYCEROL LIPASE"/>
    <property type="match status" value="1"/>
</dbReference>